<sequence length="68" mass="7519">MTTLYRGSTDYFYKKHCIISGALLASLCLFLSNTPGGAARGVTPYRVLLNPEFIMFLFVAEKKVIVNG</sequence>
<name>A0A0K1L9E2_SALEN</name>
<organism evidence="2">
    <name type="scientific">Salmonella enterica subsp. enterica serovar Enteritidis str. EC20090641</name>
    <dbReference type="NCBI Taxonomy" id="1412453"/>
    <lineage>
        <taxon>Bacteria</taxon>
        <taxon>Pseudomonadati</taxon>
        <taxon>Pseudomonadota</taxon>
        <taxon>Gammaproteobacteria</taxon>
        <taxon>Enterobacterales</taxon>
        <taxon>Enterobacteriaceae</taxon>
        <taxon>Salmonella</taxon>
    </lineage>
</organism>
<keyword evidence="1" id="KW-0732">Signal</keyword>
<evidence type="ECO:0000256" key="1">
    <source>
        <dbReference type="SAM" id="SignalP"/>
    </source>
</evidence>
<gene>
    <name evidence="2" type="ORF">AU29_1p25645</name>
</gene>
<dbReference type="AlphaFoldDB" id="A0A0K1L9E2"/>
<keyword evidence="2" id="KW-0614">Plasmid</keyword>
<reference evidence="2" key="2">
    <citation type="submission" date="2015-07" db="EMBL/GenBank/DDBJ databases">
        <authorList>
            <person name="Noorani M."/>
        </authorList>
    </citation>
    <scope>NUCLEOTIDE SEQUENCE</scope>
    <source>
        <strain evidence="2">EC20090641</strain>
        <plasmid evidence="2">pSE9-641</plasmid>
    </source>
</reference>
<geneLocation type="plasmid" evidence="2">
    <name>pSE9-641</name>
</geneLocation>
<accession>A0A0K1L9E2</accession>
<reference evidence="2" key="1">
    <citation type="journal article" date="2015" name="Genome Announc.">
        <title>Complete Genome and Plasmid Sequences of Three Canadian Strains of Salmonella enterica subsp. enterica Serovar Enteritidis Belonging to Phage Types 8, 13, and 13a.</title>
        <authorList>
            <person name="Rehman M.A."/>
            <person name="Labbe G."/>
            <person name="Ziebell K."/>
            <person name="Johnson R.P."/>
            <person name="Nash J.H."/>
        </authorList>
    </citation>
    <scope>NUCLEOTIDE SEQUENCE</scope>
    <source>
        <strain evidence="2">EC20090641</strain>
        <plasmid evidence="2">pSE9-641</plasmid>
    </source>
</reference>
<proteinExistence type="predicted"/>
<dbReference type="EMBL" id="KT317611">
    <property type="protein sequence ID" value="AKU39008.1"/>
    <property type="molecule type" value="Genomic_DNA"/>
</dbReference>
<protein>
    <submittedName>
        <fullName evidence="2">Uncharacterized protein</fullName>
    </submittedName>
</protein>
<feature type="signal peptide" evidence="1">
    <location>
        <begin position="1"/>
        <end position="38"/>
    </location>
</feature>
<evidence type="ECO:0000313" key="2">
    <source>
        <dbReference type="EMBL" id="AKU39008.1"/>
    </source>
</evidence>
<feature type="chain" id="PRO_5005463223" evidence="1">
    <location>
        <begin position="39"/>
        <end position="68"/>
    </location>
</feature>